<sequence>MRMSTFKILLIFCCAVMMMMMIMQPCMVEGLRIKRSNVPAPSANAESCLGQATMGVTQAGGGGAAAETARVMATVANTVSPPAVVTSSTRQGDAQDNDKSGVIEAPTVTTTTDTETVLDSAVTEEPLAALAQRNWSPFDNYNIWPDEKEMKEFEQVRSQYFKMMTESLLQKFDHDTEMEHQNMARVERFHAPENVPSEYYQQRQSVAALTPGLHMMQPAIEKHHSRNVSPLFQFLNGAVDTALQNEHVIIEHAGGDPSQVETDSQDNFYLMDELKTKPADGPNRKENELIFSCPVHYEQHENRNGEIVDEEVISVDQCHVQ</sequence>
<dbReference type="Proteomes" id="UP000268350">
    <property type="component" value="Unassembled WGS sequence"/>
</dbReference>
<protein>
    <submittedName>
        <fullName evidence="2">Uncharacterized protein</fullName>
    </submittedName>
</protein>
<name>A0A3B0JR80_DROGU</name>
<reference evidence="3" key="1">
    <citation type="submission" date="2018-01" db="EMBL/GenBank/DDBJ databases">
        <authorList>
            <person name="Alioto T."/>
            <person name="Alioto T."/>
        </authorList>
    </citation>
    <scope>NUCLEOTIDE SEQUENCE [LARGE SCALE GENOMIC DNA]</scope>
</reference>
<evidence type="ECO:0000313" key="3">
    <source>
        <dbReference type="Proteomes" id="UP000268350"/>
    </source>
</evidence>
<evidence type="ECO:0000313" key="2">
    <source>
        <dbReference type="EMBL" id="SPP73648.1"/>
    </source>
</evidence>
<organism evidence="2 3">
    <name type="scientific">Drosophila guanche</name>
    <name type="common">Fruit fly</name>
    <dbReference type="NCBI Taxonomy" id="7266"/>
    <lineage>
        <taxon>Eukaryota</taxon>
        <taxon>Metazoa</taxon>
        <taxon>Ecdysozoa</taxon>
        <taxon>Arthropoda</taxon>
        <taxon>Hexapoda</taxon>
        <taxon>Insecta</taxon>
        <taxon>Pterygota</taxon>
        <taxon>Neoptera</taxon>
        <taxon>Endopterygota</taxon>
        <taxon>Diptera</taxon>
        <taxon>Brachycera</taxon>
        <taxon>Muscomorpha</taxon>
        <taxon>Ephydroidea</taxon>
        <taxon>Drosophilidae</taxon>
        <taxon>Drosophila</taxon>
        <taxon>Sophophora</taxon>
    </lineage>
</organism>
<gene>
    <name evidence="2" type="ORF">DGUA_6G001153</name>
</gene>
<accession>A0A3B0JR80</accession>
<evidence type="ECO:0000256" key="1">
    <source>
        <dbReference type="SAM" id="SignalP"/>
    </source>
</evidence>
<proteinExistence type="predicted"/>
<dbReference type="STRING" id="7266.A0A3B0JR80"/>
<keyword evidence="1" id="KW-0732">Signal</keyword>
<keyword evidence="3" id="KW-1185">Reference proteome</keyword>
<dbReference type="AlphaFoldDB" id="A0A3B0JR80"/>
<feature type="chain" id="PRO_5017216542" evidence="1">
    <location>
        <begin position="31"/>
        <end position="321"/>
    </location>
</feature>
<dbReference type="EMBL" id="OUUW01000001">
    <property type="protein sequence ID" value="SPP73648.1"/>
    <property type="molecule type" value="Genomic_DNA"/>
</dbReference>
<feature type="signal peptide" evidence="1">
    <location>
        <begin position="1"/>
        <end position="30"/>
    </location>
</feature>